<dbReference type="AlphaFoldDB" id="A0A1I2G8E8"/>
<evidence type="ECO:0000313" key="3">
    <source>
        <dbReference type="Proteomes" id="UP000183410"/>
    </source>
</evidence>
<dbReference type="EMBL" id="FONN01000015">
    <property type="protein sequence ID" value="SFF13802.1"/>
    <property type="molecule type" value="Genomic_DNA"/>
</dbReference>
<dbReference type="SUPFAM" id="SSF88874">
    <property type="entry name" value="Receptor-binding domain of short tail fibre protein gp12"/>
    <property type="match status" value="1"/>
</dbReference>
<dbReference type="Proteomes" id="UP000183410">
    <property type="component" value="Unassembled WGS sequence"/>
</dbReference>
<dbReference type="RefSeq" id="WP_046231227.1">
    <property type="nucleotide sequence ID" value="NZ_FONN01000015.1"/>
</dbReference>
<proteinExistence type="predicted"/>
<evidence type="ECO:0000259" key="1">
    <source>
        <dbReference type="Pfam" id="PF07484"/>
    </source>
</evidence>
<evidence type="ECO:0000313" key="2">
    <source>
        <dbReference type="EMBL" id="SFF13802.1"/>
    </source>
</evidence>
<organism evidence="2 3">
    <name type="scientific">Paenibacillus algorifonticola</name>
    <dbReference type="NCBI Taxonomy" id="684063"/>
    <lineage>
        <taxon>Bacteria</taxon>
        <taxon>Bacillati</taxon>
        <taxon>Bacillota</taxon>
        <taxon>Bacilli</taxon>
        <taxon>Bacillales</taxon>
        <taxon>Paenibacillaceae</taxon>
        <taxon>Paenibacillus</taxon>
    </lineage>
</organism>
<feature type="domain" description="Phage tail collar" evidence="1">
    <location>
        <begin position="7"/>
        <end position="62"/>
    </location>
</feature>
<dbReference type="Pfam" id="PF07484">
    <property type="entry name" value="Collar"/>
    <property type="match status" value="1"/>
</dbReference>
<dbReference type="InterPro" id="IPR037053">
    <property type="entry name" value="Phage_tail_collar_dom_sf"/>
</dbReference>
<gene>
    <name evidence="2" type="ORF">SAMN04487969_11521</name>
</gene>
<dbReference type="OrthoDB" id="9810174at2"/>
<dbReference type="InterPro" id="IPR011083">
    <property type="entry name" value="Phage_tail_collar_dom"/>
</dbReference>
<accession>A0A1I2G8E8</accession>
<keyword evidence="3" id="KW-1185">Reference proteome</keyword>
<dbReference type="Gene3D" id="3.90.1340.10">
    <property type="entry name" value="Phage tail collar domain"/>
    <property type="match status" value="1"/>
</dbReference>
<reference evidence="3" key="1">
    <citation type="submission" date="2016-10" db="EMBL/GenBank/DDBJ databases">
        <authorList>
            <person name="Varghese N."/>
            <person name="Submissions S."/>
        </authorList>
    </citation>
    <scope>NUCLEOTIDE SEQUENCE [LARGE SCALE GENOMIC DNA]</scope>
    <source>
        <strain evidence="3">CGMCC 1.10223</strain>
    </source>
</reference>
<name>A0A1I2G8E8_9BACL</name>
<sequence>MEEWFLGEIRLFAIDYAPVGWAQCNGQILKVSENQALFSIIGNKFGGDGQTTFQLPNLQGRAAINPTTDGVFPVYSNGGTETHALTINEIPQHTHSLSASSATGTKGVAASNVWSESSAKAYSNTANGYMSPQAIGITGSGQAHSNMQPYAVANFCIAMTGAYPQKN</sequence>
<protein>
    <submittedName>
        <fullName evidence="2">Microcystin-dependent protein</fullName>
    </submittedName>
</protein>